<dbReference type="SUPFAM" id="SSF81324">
    <property type="entry name" value="Voltage-gated potassium channels"/>
    <property type="match status" value="1"/>
</dbReference>
<keyword evidence="5" id="KW-0631">Potassium channel</keyword>
<organism evidence="15 16">
    <name type="scientific">Durusdinium trenchii</name>
    <dbReference type="NCBI Taxonomy" id="1381693"/>
    <lineage>
        <taxon>Eukaryota</taxon>
        <taxon>Sar</taxon>
        <taxon>Alveolata</taxon>
        <taxon>Dinophyceae</taxon>
        <taxon>Suessiales</taxon>
        <taxon>Symbiodiniaceae</taxon>
        <taxon>Durusdinium</taxon>
    </lineage>
</organism>
<dbReference type="InterPro" id="IPR028325">
    <property type="entry name" value="VG_K_chnl"/>
</dbReference>
<evidence type="ECO:0000256" key="4">
    <source>
        <dbReference type="ARBA" id="ARBA00022692"/>
    </source>
</evidence>
<dbReference type="InterPro" id="IPR005821">
    <property type="entry name" value="Ion_trans_dom"/>
</dbReference>
<keyword evidence="7" id="KW-0630">Potassium</keyword>
<evidence type="ECO:0000256" key="5">
    <source>
        <dbReference type="ARBA" id="ARBA00022826"/>
    </source>
</evidence>
<evidence type="ECO:0000256" key="6">
    <source>
        <dbReference type="ARBA" id="ARBA00022882"/>
    </source>
</evidence>
<evidence type="ECO:0000313" key="16">
    <source>
        <dbReference type="Proteomes" id="UP001642484"/>
    </source>
</evidence>
<feature type="transmembrane region" description="Helical" evidence="13">
    <location>
        <begin position="211"/>
        <end position="231"/>
    </location>
</feature>
<keyword evidence="2" id="KW-0813">Transport</keyword>
<accession>A0ABP0J0P1</accession>
<feature type="transmembrane region" description="Helical" evidence="13">
    <location>
        <begin position="400"/>
        <end position="422"/>
    </location>
</feature>
<keyword evidence="16" id="KW-1185">Reference proteome</keyword>
<dbReference type="PRINTS" id="PR00169">
    <property type="entry name" value="KCHANNEL"/>
</dbReference>
<keyword evidence="10 13" id="KW-0472">Membrane</keyword>
<evidence type="ECO:0000259" key="14">
    <source>
        <dbReference type="Pfam" id="PF00520"/>
    </source>
</evidence>
<dbReference type="EMBL" id="CAXAMN010004125">
    <property type="protein sequence ID" value="CAK9007898.1"/>
    <property type="molecule type" value="Genomic_DNA"/>
</dbReference>
<proteinExistence type="predicted"/>
<evidence type="ECO:0000256" key="10">
    <source>
        <dbReference type="ARBA" id="ARBA00023136"/>
    </source>
</evidence>
<feature type="transmembrane region" description="Helical" evidence="13">
    <location>
        <begin position="501"/>
        <end position="520"/>
    </location>
</feature>
<feature type="domain" description="Ion transport" evidence="14">
    <location>
        <begin position="210"/>
        <end position="526"/>
    </location>
</feature>
<reference evidence="15 16" key="1">
    <citation type="submission" date="2024-02" db="EMBL/GenBank/DDBJ databases">
        <authorList>
            <person name="Chen Y."/>
            <person name="Shah S."/>
            <person name="Dougan E. K."/>
            <person name="Thang M."/>
            <person name="Chan C."/>
        </authorList>
    </citation>
    <scope>NUCLEOTIDE SEQUENCE [LARGE SCALE GENOMIC DNA]</scope>
</reference>
<keyword evidence="6" id="KW-0851">Voltage-gated channel</keyword>
<keyword evidence="11" id="KW-0407">Ion channel</keyword>
<dbReference type="InterPro" id="IPR027359">
    <property type="entry name" value="Volt_channel_dom_sf"/>
</dbReference>
<dbReference type="PANTHER" id="PTHR11537:SF254">
    <property type="entry name" value="POTASSIUM VOLTAGE-GATED CHANNEL PROTEIN SHAB"/>
    <property type="match status" value="1"/>
</dbReference>
<evidence type="ECO:0000256" key="11">
    <source>
        <dbReference type="ARBA" id="ARBA00023303"/>
    </source>
</evidence>
<evidence type="ECO:0000256" key="3">
    <source>
        <dbReference type="ARBA" id="ARBA00022538"/>
    </source>
</evidence>
<dbReference type="Gene3D" id="1.10.287.70">
    <property type="match status" value="1"/>
</dbReference>
<feature type="compositionally biased region" description="Low complexity" evidence="12">
    <location>
        <begin position="10"/>
        <end position="26"/>
    </location>
</feature>
<dbReference type="Pfam" id="PF00520">
    <property type="entry name" value="Ion_trans"/>
    <property type="match status" value="1"/>
</dbReference>
<evidence type="ECO:0000256" key="12">
    <source>
        <dbReference type="SAM" id="MobiDB-lite"/>
    </source>
</evidence>
<evidence type="ECO:0000256" key="7">
    <source>
        <dbReference type="ARBA" id="ARBA00022958"/>
    </source>
</evidence>
<dbReference type="Proteomes" id="UP001642484">
    <property type="component" value="Unassembled WGS sequence"/>
</dbReference>
<keyword evidence="9" id="KW-0406">Ion transport</keyword>
<keyword evidence="3" id="KW-0633">Potassium transport</keyword>
<evidence type="ECO:0000256" key="2">
    <source>
        <dbReference type="ARBA" id="ARBA00022448"/>
    </source>
</evidence>
<evidence type="ECO:0000256" key="1">
    <source>
        <dbReference type="ARBA" id="ARBA00004141"/>
    </source>
</evidence>
<dbReference type="Gene3D" id="1.20.120.350">
    <property type="entry name" value="Voltage-gated potassium channels. Chain C"/>
    <property type="match status" value="1"/>
</dbReference>
<comment type="caution">
    <text evidence="15">The sequence shown here is derived from an EMBL/GenBank/DDBJ whole genome shotgun (WGS) entry which is preliminary data.</text>
</comment>
<evidence type="ECO:0000256" key="9">
    <source>
        <dbReference type="ARBA" id="ARBA00023065"/>
    </source>
</evidence>
<name>A0ABP0J0P1_9DINO</name>
<comment type="subcellular location">
    <subcellularLocation>
        <location evidence="1">Membrane</location>
        <topology evidence="1">Multi-pass membrane protein</topology>
    </subcellularLocation>
</comment>
<protein>
    <recommendedName>
        <fullName evidence="14">Ion transport domain-containing protein</fullName>
    </recommendedName>
</protein>
<dbReference type="PANTHER" id="PTHR11537">
    <property type="entry name" value="VOLTAGE-GATED POTASSIUM CHANNEL"/>
    <property type="match status" value="1"/>
</dbReference>
<keyword evidence="4 13" id="KW-0812">Transmembrane</keyword>
<gene>
    <name evidence="15" type="ORF">CCMP2556_LOCUS9024</name>
</gene>
<evidence type="ECO:0000256" key="8">
    <source>
        <dbReference type="ARBA" id="ARBA00022989"/>
    </source>
</evidence>
<evidence type="ECO:0000313" key="15">
    <source>
        <dbReference type="EMBL" id="CAK9007898.1"/>
    </source>
</evidence>
<sequence length="723" mass="81007">MPGESEVPRESAASGGSIESAGTIGTNASGVRIQDQWGDARPEFERSNTFRGSLASKCSNRSSVESKKRLLKHLEEYYTGGKFTRQTSEDRQPAAKRCVLPQNFVLPRSSVKRSLQLMDQRDTPDCPGEVKLGELLKAVDRFHRTFGEKIGQKDWDLELMEELGINVNCHTFDPDWMVSWNRSPIYSRFSVQLGKLERLYFILDMGDNSSFLSMIVSCILCAAVVISLFCFTFGTVEGVRIVPCVGSTINSCAPAEPPWMAVAEEICVWIFTVEIILRIISAPQARRELLNHRYLIAVIANEELPISPPTTLCGRFVRFIVSPEAICDVLSVAPFWAELILVLILKDQHGQVEHFSLLRVLKVARVFRVWKLTRVLNADLGQFNEINDLFKKVMVNAFPAILMTILLIFTALFFFGTFVWFLERGEWVPQGDPRYEALVTGDRGREKGAFLRISPDGLTEELSPFDSVPGAFWWTLVTISTVGYGDQVPNTDLGKMVGGVAMLYGTVILGLPLFVVGATFGQEYDRLMKAAKRRSELQNSRDGNAVKESHAQKMGQFVKAMSNFIEAFDVLAMSLEELGTVLKIPTKIRSNWQDGVKTALLDFQPVPALDLLCTRVIVYLSEIEEMWTSEEESEESVIMIHACRRLRSAWYRLAVTSCQLGNVPSEALAKVLNDFLESDSGGLPLQTQKSQRNTEMQVNKGSLRVAPGRNALQEFWEAATVDY</sequence>
<feature type="region of interest" description="Disordered" evidence="12">
    <location>
        <begin position="1"/>
        <end position="43"/>
    </location>
</feature>
<keyword evidence="8 13" id="KW-1133">Transmembrane helix</keyword>
<evidence type="ECO:0000256" key="13">
    <source>
        <dbReference type="SAM" id="Phobius"/>
    </source>
</evidence>